<evidence type="ECO:0000313" key="2">
    <source>
        <dbReference type="EMBL" id="KGT73231.1"/>
    </source>
</evidence>
<dbReference type="GO" id="GO:0004803">
    <property type="term" value="F:transposase activity"/>
    <property type="evidence" value="ECO:0007669"/>
    <property type="project" value="InterPro"/>
</dbReference>
<protein>
    <recommendedName>
        <fullName evidence="1">Transposase IS4-like domain-containing protein</fullName>
    </recommendedName>
</protein>
<comment type="caution">
    <text evidence="2">The sequence shown here is derived from an EMBL/GenBank/DDBJ whole genome shotgun (WGS) entry which is preliminary data.</text>
</comment>
<dbReference type="KEGG" id="bjp:RN69_42435"/>
<proteinExistence type="predicted"/>
<accession>A0A0A3XJ92</accession>
<evidence type="ECO:0000313" key="3">
    <source>
        <dbReference type="Proteomes" id="UP000030377"/>
    </source>
</evidence>
<evidence type="ECO:0000259" key="1">
    <source>
        <dbReference type="Pfam" id="PF01609"/>
    </source>
</evidence>
<dbReference type="GO" id="GO:0003677">
    <property type="term" value="F:DNA binding"/>
    <property type="evidence" value="ECO:0007669"/>
    <property type="project" value="InterPro"/>
</dbReference>
<dbReference type="PATRIC" id="fig|375.37.peg.7008"/>
<dbReference type="KEGG" id="bjp:RN69_40100"/>
<organism evidence="2 3">
    <name type="scientific">Bradyrhizobium japonicum</name>
    <dbReference type="NCBI Taxonomy" id="375"/>
    <lineage>
        <taxon>Bacteria</taxon>
        <taxon>Pseudomonadati</taxon>
        <taxon>Pseudomonadota</taxon>
        <taxon>Alphaproteobacteria</taxon>
        <taxon>Hyphomicrobiales</taxon>
        <taxon>Nitrobacteraceae</taxon>
        <taxon>Bradyrhizobium</taxon>
    </lineage>
</organism>
<dbReference type="AlphaFoldDB" id="A0A0A3XJ92"/>
<name>A0A0A3XJ92_BRAJP</name>
<dbReference type="InterPro" id="IPR002559">
    <property type="entry name" value="Transposase_11"/>
</dbReference>
<sequence length="132" mass="15963">MAIVDRHGLPLSVSTHAANHHEVRLVQLCFDFYMIEAKPENLIGDRAYDSDSLDDELRSQGIEMIAPHRSNRVRSLTQDGRRLRRYTRRWLVERFFAWIQWRRRLLVRWEFYPQNFLGFVQLACLLILFRQF</sequence>
<dbReference type="GO" id="GO:0006313">
    <property type="term" value="P:DNA transposition"/>
    <property type="evidence" value="ECO:0007669"/>
    <property type="project" value="InterPro"/>
</dbReference>
<feature type="domain" description="Transposase IS4-like" evidence="1">
    <location>
        <begin position="2"/>
        <end position="127"/>
    </location>
</feature>
<reference evidence="2 3" key="1">
    <citation type="submission" date="2014-09" db="EMBL/GenBank/DDBJ databases">
        <title>Draft genome of Bradyrhizobium japonicum Is-34.</title>
        <authorList>
            <person name="Tsurumaru H."/>
            <person name="Yamakawa T."/>
            <person name="Hashimoto S."/>
            <person name="Okizaki K."/>
            <person name="Kanesaki Y."/>
            <person name="Yoshikawa H."/>
            <person name="Yajima S."/>
        </authorList>
    </citation>
    <scope>NUCLEOTIDE SEQUENCE [LARGE SCALE GENOMIC DNA]</scope>
    <source>
        <strain evidence="2 3">Is-34</strain>
    </source>
</reference>
<gene>
    <name evidence="2" type="ORF">MA20_45625</name>
</gene>
<dbReference type="Pfam" id="PF01609">
    <property type="entry name" value="DDE_Tnp_1"/>
    <property type="match status" value="1"/>
</dbReference>
<dbReference type="PANTHER" id="PTHR30007">
    <property type="entry name" value="PHP DOMAIN PROTEIN"/>
    <property type="match status" value="1"/>
</dbReference>
<dbReference type="EMBL" id="JRPN01000058">
    <property type="protein sequence ID" value="KGT73231.1"/>
    <property type="molecule type" value="Genomic_DNA"/>
</dbReference>
<dbReference type="Proteomes" id="UP000030377">
    <property type="component" value="Unassembled WGS sequence"/>
</dbReference>